<evidence type="ECO:0000313" key="2">
    <source>
        <dbReference type="Proteomes" id="UP000886757"/>
    </source>
</evidence>
<proteinExistence type="predicted"/>
<name>A0A9D1ADZ9_9FIRM</name>
<dbReference type="AlphaFoldDB" id="A0A9D1ADZ9"/>
<protein>
    <submittedName>
        <fullName evidence="1">DUF2961 domain-containing protein</fullName>
    </submittedName>
</protein>
<dbReference type="InterPro" id="IPR021345">
    <property type="entry name" value="DUF2961"/>
</dbReference>
<reference evidence="1" key="1">
    <citation type="submission" date="2020-10" db="EMBL/GenBank/DDBJ databases">
        <authorList>
            <person name="Gilroy R."/>
        </authorList>
    </citation>
    <scope>NUCLEOTIDE SEQUENCE</scope>
    <source>
        <strain evidence="1">ChiSjej4B22-8148</strain>
    </source>
</reference>
<dbReference type="Gene3D" id="2.60.120.1390">
    <property type="match status" value="1"/>
</dbReference>
<comment type="caution">
    <text evidence="1">The sequence shown here is derived from an EMBL/GenBank/DDBJ whole genome shotgun (WGS) entry which is preliminary data.</text>
</comment>
<dbReference type="Proteomes" id="UP000886757">
    <property type="component" value="Unassembled WGS sequence"/>
</dbReference>
<dbReference type="Pfam" id="PF11175">
    <property type="entry name" value="DUF2961"/>
    <property type="match status" value="1"/>
</dbReference>
<sequence length="369" mass="42459">MTMGKNYIPASLSTIAAARDSKRMRVSSYDRTGGNDDRIHVQPGETFTFFDVKGAGCVTHIWITLANDDIIEEKHYLRKSVLRFYWDGEEEPSVLAPTGDFFGMGHAMSRNFVSEPLQMSPEDGRGFNCWFPMPFESGARMTITNESGRELLFYYYVDYEEYDSLPGDLLRFHAKWNRQLPTDGISEDQCSSHRDWCFGGSNLTGDGNYVLMEAEGKGHYVGCNVNIHNLHSNGLWDWPGEGDDMIFIDGEPWPPRLHGTGTEDYVNMAWCPTQEYSAPYHGLILGGKDNWKGKITYYRYHIKDPIMFEKSIKVTIEHGHANHRSDDWSSTAYWYQTEPHKPFPEILPVEKRLPVEESEFQWEGKIEDK</sequence>
<organism evidence="1 2">
    <name type="scientific">Candidatus Choladousia intestinavium</name>
    <dbReference type="NCBI Taxonomy" id="2840727"/>
    <lineage>
        <taxon>Bacteria</taxon>
        <taxon>Bacillati</taxon>
        <taxon>Bacillota</taxon>
        <taxon>Clostridia</taxon>
        <taxon>Lachnospirales</taxon>
        <taxon>Lachnospiraceae</taxon>
        <taxon>Lachnospiraceae incertae sedis</taxon>
        <taxon>Candidatus Choladousia</taxon>
    </lineage>
</organism>
<reference evidence="1" key="2">
    <citation type="journal article" date="2021" name="PeerJ">
        <title>Extensive microbial diversity within the chicken gut microbiome revealed by metagenomics and culture.</title>
        <authorList>
            <person name="Gilroy R."/>
            <person name="Ravi A."/>
            <person name="Getino M."/>
            <person name="Pursley I."/>
            <person name="Horton D.L."/>
            <person name="Alikhan N.F."/>
            <person name="Baker D."/>
            <person name="Gharbi K."/>
            <person name="Hall N."/>
            <person name="Watson M."/>
            <person name="Adriaenssens E.M."/>
            <person name="Foster-Nyarko E."/>
            <person name="Jarju S."/>
            <person name="Secka A."/>
            <person name="Antonio M."/>
            <person name="Oren A."/>
            <person name="Chaudhuri R.R."/>
            <person name="La Ragione R."/>
            <person name="Hildebrand F."/>
            <person name="Pallen M.J."/>
        </authorList>
    </citation>
    <scope>NUCLEOTIDE SEQUENCE</scope>
    <source>
        <strain evidence="1">ChiSjej4B22-8148</strain>
    </source>
</reference>
<evidence type="ECO:0000313" key="1">
    <source>
        <dbReference type="EMBL" id="HIR14507.1"/>
    </source>
</evidence>
<dbReference type="EMBL" id="DVGK01000127">
    <property type="protein sequence ID" value="HIR14507.1"/>
    <property type="molecule type" value="Genomic_DNA"/>
</dbReference>
<gene>
    <name evidence="1" type="ORF">IAB31_11360</name>
</gene>
<accession>A0A9D1ADZ9</accession>